<evidence type="ECO:0000259" key="2">
    <source>
        <dbReference type="SMART" id="SM00530"/>
    </source>
</evidence>
<feature type="compositionally biased region" description="Low complexity" evidence="1">
    <location>
        <begin position="16"/>
        <end position="30"/>
    </location>
</feature>
<name>A0ABP9IH83_9ACTN</name>
<gene>
    <name evidence="3" type="ORF">GCM10023205_83070</name>
</gene>
<dbReference type="RefSeq" id="WP_345681084.1">
    <property type="nucleotide sequence ID" value="NZ_BAABHS010000066.1"/>
</dbReference>
<dbReference type="CDD" id="cd00093">
    <property type="entry name" value="HTH_XRE"/>
    <property type="match status" value="1"/>
</dbReference>
<dbReference type="PANTHER" id="PTHR35010">
    <property type="entry name" value="BLL4672 PROTEIN-RELATED"/>
    <property type="match status" value="1"/>
</dbReference>
<dbReference type="Pfam" id="PF17765">
    <property type="entry name" value="MLTR_LBD"/>
    <property type="match status" value="1"/>
</dbReference>
<dbReference type="SMART" id="SM00530">
    <property type="entry name" value="HTH_XRE"/>
    <property type="match status" value="1"/>
</dbReference>
<protein>
    <submittedName>
        <fullName evidence="3">Helix-turn-helix transcriptional regulator</fullName>
    </submittedName>
</protein>
<reference evidence="4" key="1">
    <citation type="journal article" date="2019" name="Int. J. Syst. Evol. Microbiol.">
        <title>The Global Catalogue of Microorganisms (GCM) 10K type strain sequencing project: providing services to taxonomists for standard genome sequencing and annotation.</title>
        <authorList>
            <consortium name="The Broad Institute Genomics Platform"/>
            <consortium name="The Broad Institute Genome Sequencing Center for Infectious Disease"/>
            <person name="Wu L."/>
            <person name="Ma J."/>
        </authorList>
    </citation>
    <scope>NUCLEOTIDE SEQUENCE [LARGE SCALE GENOMIC DNA]</scope>
    <source>
        <strain evidence="4">JCM 17986</strain>
    </source>
</reference>
<dbReference type="EMBL" id="BAABHS010000066">
    <property type="protein sequence ID" value="GAA4997196.1"/>
    <property type="molecule type" value="Genomic_DNA"/>
</dbReference>
<comment type="caution">
    <text evidence="3">The sequence shown here is derived from an EMBL/GenBank/DDBJ whole genome shotgun (WGS) entry which is preliminary data.</text>
</comment>
<dbReference type="InterPro" id="IPR001387">
    <property type="entry name" value="Cro/C1-type_HTH"/>
</dbReference>
<evidence type="ECO:0000313" key="3">
    <source>
        <dbReference type="EMBL" id="GAA4997196.1"/>
    </source>
</evidence>
<feature type="region of interest" description="Disordered" evidence="1">
    <location>
        <begin position="1"/>
        <end position="79"/>
    </location>
</feature>
<dbReference type="Proteomes" id="UP001500466">
    <property type="component" value="Unassembled WGS sequence"/>
</dbReference>
<dbReference type="Pfam" id="PF13560">
    <property type="entry name" value="HTH_31"/>
    <property type="match status" value="1"/>
</dbReference>
<dbReference type="Gene3D" id="3.30.450.180">
    <property type="match status" value="1"/>
</dbReference>
<dbReference type="Gene3D" id="1.10.260.40">
    <property type="entry name" value="lambda repressor-like DNA-binding domains"/>
    <property type="match status" value="1"/>
</dbReference>
<feature type="compositionally biased region" description="Basic and acidic residues" evidence="1">
    <location>
        <begin position="40"/>
        <end position="64"/>
    </location>
</feature>
<dbReference type="SUPFAM" id="SSF47413">
    <property type="entry name" value="lambda repressor-like DNA-binding domains"/>
    <property type="match status" value="1"/>
</dbReference>
<evidence type="ECO:0000313" key="4">
    <source>
        <dbReference type="Proteomes" id="UP001500466"/>
    </source>
</evidence>
<dbReference type="PANTHER" id="PTHR35010:SF2">
    <property type="entry name" value="BLL4672 PROTEIN"/>
    <property type="match status" value="1"/>
</dbReference>
<feature type="domain" description="HTH cro/C1-type" evidence="2">
    <location>
        <begin position="55"/>
        <end position="127"/>
    </location>
</feature>
<organism evidence="3 4">
    <name type="scientific">Yinghuangia aomiensis</name>
    <dbReference type="NCBI Taxonomy" id="676205"/>
    <lineage>
        <taxon>Bacteria</taxon>
        <taxon>Bacillati</taxon>
        <taxon>Actinomycetota</taxon>
        <taxon>Actinomycetes</taxon>
        <taxon>Kitasatosporales</taxon>
        <taxon>Streptomycetaceae</taxon>
        <taxon>Yinghuangia</taxon>
    </lineage>
</organism>
<dbReference type="InterPro" id="IPR041413">
    <property type="entry name" value="MLTR_LBD"/>
</dbReference>
<evidence type="ECO:0000256" key="1">
    <source>
        <dbReference type="SAM" id="MobiDB-lite"/>
    </source>
</evidence>
<keyword evidence="4" id="KW-1185">Reference proteome</keyword>
<proteinExistence type="predicted"/>
<dbReference type="InterPro" id="IPR010982">
    <property type="entry name" value="Lambda_DNA-bd_dom_sf"/>
</dbReference>
<sequence length="341" mass="37584">MPQEFTRGEPAPLTADWSGSPADWSGGASPPASPARRVRPTREQAAGRRRDLGDFIRSRRERTTPEMVGLPPGPRRRTPGLRREEVALLAGIGVTWYTWLEQGRSINVSAQVLLSVVRVLGLDDVERAHAFRLAELPDPELVVSVPQVGEGVQAVLDQLSPFPAAVIGPRWEILASNRAHVGLMGDYPALPACSRNIIWLVFTDPGWRALTANWELAARSLVAKMRGASAADAGDPGWAQLLDRLRSASPEFREMWDRQDVLGFDNAIKCLYHHELGTLNLQTVNMVMGDQRGVRVTVYTPRDEETREKLAGLPTVTPRTIEQVPEAVAREYLRGEVLASA</sequence>
<accession>A0ABP9IH83</accession>